<proteinExistence type="predicted"/>
<gene>
    <name evidence="1" type="ORF">GA0070610_1468</name>
</gene>
<dbReference type="RefSeq" id="WP_088999296.1">
    <property type="nucleotide sequence ID" value="NZ_JBFAAC010000001.1"/>
</dbReference>
<dbReference type="EMBL" id="LT607733">
    <property type="protein sequence ID" value="SCG15238.1"/>
    <property type="molecule type" value="Genomic_DNA"/>
</dbReference>
<dbReference type="AlphaFoldDB" id="A0A1C5G6B6"/>
<keyword evidence="2" id="KW-1185">Reference proteome</keyword>
<name>A0A1C5G6B6_MICEH</name>
<evidence type="ECO:0000313" key="1">
    <source>
        <dbReference type="EMBL" id="SCG15238.1"/>
    </source>
</evidence>
<protein>
    <submittedName>
        <fullName evidence="1">Uncharacterized protein</fullName>
    </submittedName>
</protein>
<sequence length="210" mass="22807">MGTSYQTILALGELAQIRRVLTDVDTEAYVTPVGERRWAVVPREEEESGYAEVDDLAQLITLLTREPAVTFDVFDSSVMRATVHAGGREVHRYLSDQGWVTEYWDDDDNEVLAGFDGTLHPLDAPPPPGPSGDDPAVFAPLGVGAVDIVALGAALRGEVPLDDAPRLFAECRHRAILDALGLDPCPLTRPFRDTHLDHVPAPVHLRPGDG</sequence>
<dbReference type="GeneID" id="95801322"/>
<evidence type="ECO:0000313" key="2">
    <source>
        <dbReference type="Proteomes" id="UP000198251"/>
    </source>
</evidence>
<dbReference type="Proteomes" id="UP000198251">
    <property type="component" value="Chromosome I"/>
</dbReference>
<organism evidence="1 2">
    <name type="scientific">Micromonospora echinofusca</name>
    <dbReference type="NCBI Taxonomy" id="47858"/>
    <lineage>
        <taxon>Bacteria</taxon>
        <taxon>Bacillati</taxon>
        <taxon>Actinomycetota</taxon>
        <taxon>Actinomycetes</taxon>
        <taxon>Micromonosporales</taxon>
        <taxon>Micromonosporaceae</taxon>
        <taxon>Micromonospora</taxon>
    </lineage>
</organism>
<reference evidence="1 2" key="1">
    <citation type="submission" date="2016-06" db="EMBL/GenBank/DDBJ databases">
        <authorList>
            <person name="Kjaerup R.B."/>
            <person name="Dalgaard T.S."/>
            <person name="Juul-Madsen H.R."/>
        </authorList>
    </citation>
    <scope>NUCLEOTIDE SEQUENCE [LARGE SCALE GENOMIC DNA]</scope>
    <source>
        <strain evidence="1 2">DSM 43913</strain>
    </source>
</reference>
<accession>A0A1C5G6B6</accession>